<dbReference type="SUPFAM" id="SSF56059">
    <property type="entry name" value="Glutathione synthetase ATP-binding domain-like"/>
    <property type="match status" value="1"/>
</dbReference>
<dbReference type="Gene3D" id="3.30.470.20">
    <property type="entry name" value="ATP-grasp fold, B domain"/>
    <property type="match status" value="1"/>
</dbReference>
<protein>
    <submittedName>
        <fullName evidence="1">YheC/YheD family protein</fullName>
    </submittedName>
</protein>
<dbReference type="RefSeq" id="WP_269884518.1">
    <property type="nucleotide sequence ID" value="NZ_JAQAGZ010000020.1"/>
</dbReference>
<comment type="caution">
    <text evidence="1">The sequence shown here is derived from an EMBL/GenBank/DDBJ whole genome shotgun (WGS) entry which is preliminary data.</text>
</comment>
<evidence type="ECO:0000313" key="1">
    <source>
        <dbReference type="EMBL" id="MCZ8515991.1"/>
    </source>
</evidence>
<dbReference type="PANTHER" id="PTHR21621">
    <property type="entry name" value="RIBOSOMAL PROTEIN S6 MODIFICATION PROTEIN"/>
    <property type="match status" value="1"/>
</dbReference>
<keyword evidence="2" id="KW-1185">Reference proteome</keyword>
<accession>A0ABT4QGY2</accession>
<dbReference type="EMBL" id="JAQAGZ010000020">
    <property type="protein sequence ID" value="MCZ8515991.1"/>
    <property type="molecule type" value="Genomic_DNA"/>
</dbReference>
<sequence>MGGLATKHNVSKVLMKHQELSRYVPETRFYDPELLRTMLQRYKMVYVKPNNGTGGRGILRAEKTENGYRYQFNTKVHIFRTFQGMVQSMKQLMKDTPYVVQQGIHLLKHKGRAFDLRIMVQVNPRGEWETTGILGRVSHPDKIVTNLARGGVAVSIETLMKERASDLAQFKSRLYKFGERASRHLHKAFPRIKELGLDIALDRDLKIWILEANPRPAIYGFKDLKDKSIYRKIYRYHKAYGDR</sequence>
<name>A0ABT4QGY2_9BACL</name>
<proteinExistence type="predicted"/>
<reference evidence="1 2" key="1">
    <citation type="submission" date="2022-12" db="EMBL/GenBank/DDBJ databases">
        <title>Draft genome sequence of Paenibacillus sp. dW9.</title>
        <authorList>
            <person name="Choi E.-W."/>
            <person name="Kim D.-U."/>
        </authorList>
    </citation>
    <scope>NUCLEOTIDE SEQUENCE [LARGE SCALE GENOMIC DNA]</scope>
    <source>
        <strain evidence="2">dW9</strain>
    </source>
</reference>
<dbReference type="Proteomes" id="UP001527882">
    <property type="component" value="Unassembled WGS sequence"/>
</dbReference>
<gene>
    <name evidence="1" type="ORF">O9H85_27035</name>
</gene>
<dbReference type="PANTHER" id="PTHR21621:SF0">
    <property type="entry name" value="BETA-CITRYLGLUTAMATE SYNTHASE B-RELATED"/>
    <property type="match status" value="1"/>
</dbReference>
<dbReference type="Pfam" id="PF14398">
    <property type="entry name" value="ATPgrasp_YheCD"/>
    <property type="match status" value="1"/>
</dbReference>
<organism evidence="1 2">
    <name type="scientific">Paenibacillus gyeongsangnamensis</name>
    <dbReference type="NCBI Taxonomy" id="3388067"/>
    <lineage>
        <taxon>Bacteria</taxon>
        <taxon>Bacillati</taxon>
        <taxon>Bacillota</taxon>
        <taxon>Bacilli</taxon>
        <taxon>Bacillales</taxon>
        <taxon>Paenibacillaceae</taxon>
        <taxon>Paenibacillus</taxon>
    </lineage>
</organism>
<dbReference type="InterPro" id="IPR026838">
    <property type="entry name" value="YheC/D"/>
</dbReference>
<evidence type="ECO:0000313" key="2">
    <source>
        <dbReference type="Proteomes" id="UP001527882"/>
    </source>
</evidence>